<dbReference type="eggNOG" id="COG1011">
    <property type="taxonomic scope" value="Bacteria"/>
</dbReference>
<dbReference type="InterPro" id="IPR023214">
    <property type="entry name" value="HAD_sf"/>
</dbReference>
<reference evidence="1 2" key="1">
    <citation type="submission" date="2012-11" db="EMBL/GenBank/DDBJ databases">
        <title>The complete genome sequence of Corynebacterium maris Coryn-1 (=DSM 45190).</title>
        <authorList>
            <person name="Schaffert L."/>
            <person name="Albersmeier A."/>
            <person name="Kalinowski J."/>
            <person name="Ruckert C."/>
        </authorList>
    </citation>
    <scope>NUCLEOTIDE SEQUENCE [LARGE SCALE GENOMIC DNA]</scope>
    <source>
        <strain evidence="2">Coryn-1</strain>
    </source>
</reference>
<protein>
    <recommendedName>
        <fullName evidence="3">HAD family hydrolase</fullName>
    </recommendedName>
</protein>
<dbReference type="KEGG" id="cmd:B841_03515"/>
<proteinExistence type="predicted"/>
<dbReference type="SUPFAM" id="SSF56784">
    <property type="entry name" value="HAD-like"/>
    <property type="match status" value="1"/>
</dbReference>
<evidence type="ECO:0008006" key="3">
    <source>
        <dbReference type="Google" id="ProtNLM"/>
    </source>
</evidence>
<accession>S5TGZ6</accession>
<dbReference type="InterPro" id="IPR036412">
    <property type="entry name" value="HAD-like_sf"/>
</dbReference>
<gene>
    <name evidence="1" type="ORF">B841_03515</name>
</gene>
<dbReference type="STRING" id="1224163.B841_03515"/>
<sequence>MRGLIVDYAGVLDVPEEDQARWRSIFAAVKATGVSTAVLSGEEGGESAREWEYRGIVDAVIMSEDVGPERTEAAAFEDVAAAMELPLNECVLIDDNINNIRTGVDAGMVAMLHTVFDRTSVEIASVFDLEGEF</sequence>
<dbReference type="Proteomes" id="UP000015388">
    <property type="component" value="Chromosome"/>
</dbReference>
<dbReference type="EMBL" id="CP003924">
    <property type="protein sequence ID" value="AGS34186.1"/>
    <property type="molecule type" value="Genomic_DNA"/>
</dbReference>
<dbReference type="RefSeq" id="WP_020934119.1">
    <property type="nucleotide sequence ID" value="NC_021915.1"/>
</dbReference>
<dbReference type="Gene3D" id="3.40.50.1000">
    <property type="entry name" value="HAD superfamily/HAD-like"/>
    <property type="match status" value="1"/>
</dbReference>
<evidence type="ECO:0000313" key="2">
    <source>
        <dbReference type="Proteomes" id="UP000015388"/>
    </source>
</evidence>
<dbReference type="AlphaFoldDB" id="S5TGZ6"/>
<name>S5TGZ6_9CORY</name>
<dbReference type="OrthoDB" id="9795007at2"/>
<organism evidence="1 2">
    <name type="scientific">Corynebacterium maris DSM 45190</name>
    <dbReference type="NCBI Taxonomy" id="1224163"/>
    <lineage>
        <taxon>Bacteria</taxon>
        <taxon>Bacillati</taxon>
        <taxon>Actinomycetota</taxon>
        <taxon>Actinomycetes</taxon>
        <taxon>Mycobacteriales</taxon>
        <taxon>Corynebacteriaceae</taxon>
        <taxon>Corynebacterium</taxon>
    </lineage>
</organism>
<keyword evidence="2" id="KW-1185">Reference proteome</keyword>
<dbReference type="HOGENOM" id="CLU_129188_0_0_11"/>
<evidence type="ECO:0000313" key="1">
    <source>
        <dbReference type="EMBL" id="AGS34186.1"/>
    </source>
</evidence>
<dbReference type="PATRIC" id="fig|1224163.3.peg.706"/>